<comment type="caution">
    <text evidence="2">The sequence shown here is derived from an EMBL/GenBank/DDBJ whole genome shotgun (WGS) entry which is preliminary data.</text>
</comment>
<sequence length="258" mass="27259">MALPSEPLRAFGCRRPQAGSSPGGRVSFFVRTKKETKESRPASTPLAAQGIPCAARSTGWLRNSALWASNSPRHRRYASEPDASVLLGVSEGEVKASMCNRDRIFVARILTASRETATVLTLGPVESAEPRSGVGGSALSADGEDCLSGGRSPARVPQPPDFASSAGKSGAQRLTANGGSGVSRSTAPRRWSGQCVQTLHYFGCPSLWFLSLGQARERNPAAGTDSRPTRACRLAQRRAAQHPTHSTPSVKPQTHSSP</sequence>
<organism evidence="2 3">
    <name type="scientific">Niveibacterium umoris</name>
    <dbReference type="NCBI Taxonomy" id="1193620"/>
    <lineage>
        <taxon>Bacteria</taxon>
        <taxon>Pseudomonadati</taxon>
        <taxon>Pseudomonadota</taxon>
        <taxon>Betaproteobacteria</taxon>
        <taxon>Rhodocyclales</taxon>
        <taxon>Rhodocyclaceae</taxon>
        <taxon>Niveibacterium</taxon>
    </lineage>
</organism>
<dbReference type="EMBL" id="JACIET010000005">
    <property type="protein sequence ID" value="MBB4014898.1"/>
    <property type="molecule type" value="Genomic_DNA"/>
</dbReference>
<dbReference type="Proteomes" id="UP000561045">
    <property type="component" value="Unassembled WGS sequence"/>
</dbReference>
<feature type="compositionally biased region" description="Polar residues" evidence="1">
    <location>
        <begin position="172"/>
        <end position="186"/>
    </location>
</feature>
<feature type="region of interest" description="Disordered" evidence="1">
    <location>
        <begin position="219"/>
        <end position="258"/>
    </location>
</feature>
<keyword evidence="3" id="KW-1185">Reference proteome</keyword>
<evidence type="ECO:0000313" key="3">
    <source>
        <dbReference type="Proteomes" id="UP000561045"/>
    </source>
</evidence>
<gene>
    <name evidence="2" type="ORF">GGR36_004256</name>
</gene>
<feature type="compositionally biased region" description="Polar residues" evidence="1">
    <location>
        <begin position="243"/>
        <end position="258"/>
    </location>
</feature>
<accession>A0A840BTQ9</accession>
<reference evidence="2 3" key="1">
    <citation type="submission" date="2020-08" db="EMBL/GenBank/DDBJ databases">
        <title>Genomic Encyclopedia of Type Strains, Phase IV (KMG-IV): sequencing the most valuable type-strain genomes for metagenomic binning, comparative biology and taxonomic classification.</title>
        <authorList>
            <person name="Goeker M."/>
        </authorList>
    </citation>
    <scope>NUCLEOTIDE SEQUENCE [LARGE SCALE GENOMIC DNA]</scope>
    <source>
        <strain evidence="2 3">DSM 106739</strain>
    </source>
</reference>
<evidence type="ECO:0000313" key="2">
    <source>
        <dbReference type="EMBL" id="MBB4014898.1"/>
    </source>
</evidence>
<dbReference type="AlphaFoldDB" id="A0A840BTQ9"/>
<evidence type="ECO:0000256" key="1">
    <source>
        <dbReference type="SAM" id="MobiDB-lite"/>
    </source>
</evidence>
<name>A0A840BTQ9_9RHOO</name>
<feature type="region of interest" description="Disordered" evidence="1">
    <location>
        <begin position="124"/>
        <end position="189"/>
    </location>
</feature>
<protein>
    <submittedName>
        <fullName evidence="2">Uncharacterized protein</fullName>
    </submittedName>
</protein>
<proteinExistence type="predicted"/>